<feature type="compositionally biased region" description="Polar residues" evidence="1">
    <location>
        <begin position="340"/>
        <end position="353"/>
    </location>
</feature>
<keyword evidence="5" id="KW-1185">Reference proteome</keyword>
<dbReference type="HOGENOM" id="CLU_589367_0_0_1"/>
<gene>
    <name evidence="4" type="primary">Mo05128</name>
    <name evidence="4" type="ORF">E5Q_05128</name>
</gene>
<comment type="caution">
    <text evidence="4">The sequence shown here is derived from an EMBL/GenBank/DDBJ whole genome shotgun (WGS) entry which is preliminary data.</text>
</comment>
<evidence type="ECO:0000313" key="5">
    <source>
        <dbReference type="Proteomes" id="UP000009131"/>
    </source>
</evidence>
<evidence type="ECO:0000256" key="3">
    <source>
        <dbReference type="SAM" id="SignalP"/>
    </source>
</evidence>
<feature type="transmembrane region" description="Helical" evidence="2">
    <location>
        <begin position="218"/>
        <end position="237"/>
    </location>
</feature>
<dbReference type="AlphaFoldDB" id="G7E6I2"/>
<dbReference type="RefSeq" id="XP_014568962.1">
    <property type="nucleotide sequence ID" value="XM_014713476.1"/>
</dbReference>
<name>G7E6I2_MIXOS</name>
<keyword evidence="2" id="KW-0812">Transmembrane</keyword>
<dbReference type="InParanoid" id="G7E6I2"/>
<keyword evidence="2" id="KW-0472">Membrane</keyword>
<protein>
    <recommendedName>
        <fullName evidence="6">Mid2 domain-containing protein</fullName>
    </recommendedName>
</protein>
<feature type="signal peptide" evidence="3">
    <location>
        <begin position="1"/>
        <end position="24"/>
    </location>
</feature>
<feature type="region of interest" description="Disordered" evidence="1">
    <location>
        <begin position="308"/>
        <end position="368"/>
    </location>
</feature>
<evidence type="ECO:0000256" key="2">
    <source>
        <dbReference type="SAM" id="Phobius"/>
    </source>
</evidence>
<dbReference type="EMBL" id="BABT02000152">
    <property type="protein sequence ID" value="GAA98442.1"/>
    <property type="molecule type" value="Genomic_DNA"/>
</dbReference>
<feature type="chain" id="PRO_5009955770" description="Mid2 domain-containing protein" evidence="3">
    <location>
        <begin position="25"/>
        <end position="464"/>
    </location>
</feature>
<keyword evidence="2" id="KW-1133">Transmembrane helix</keyword>
<sequence>MHAQSWTRQALVASFCLILTPAFAQSPKVLDALDGSEGTIFEISAQDSRGDSSNSDAMPTLLVQNSQRYAIMMHKRISGEGDKMLELARHSSSSAAAVDDETSTRAARHTTSSEAALLTTTRLNPKHQAEAAASKTQAVVAEQTSIAAAVTPASRRAAATRATQAFTTSRIAAASSSSIVVAIQSSVSSALPTASAISSREQLQSYGIFDSRNKYHKGFIACLIVAGIALVLLVIAITKYIMHLPRFADPQDYQEGYQDKWASTMDKGESHQSCESDTTLPTYAAADSYTQEDMPPNTFGRRAAVLDASPRPDWHRQSSSHLRVPEPQSPSALPYYSAPRSKQYSMATRSNSELAPAPPLDATHWSPGQIVNSSTAFARPARTYTPPTARMMASQTERRSSATSESHRFDDVVDRADLGPVYGVQDQQTYHHRAQSSIGLGRSPGEHTMRRGFVRPVSDAYGRY</sequence>
<evidence type="ECO:0008006" key="6">
    <source>
        <dbReference type="Google" id="ProtNLM"/>
    </source>
</evidence>
<reference evidence="4 5" key="2">
    <citation type="journal article" date="2012" name="Open Biol.">
        <title>Characteristics of nucleosomes and linker DNA regions on the genome of the basidiomycete Mixia osmundae revealed by mono- and dinucleosome mapping.</title>
        <authorList>
            <person name="Nishida H."/>
            <person name="Kondo S."/>
            <person name="Matsumoto T."/>
            <person name="Suzuki Y."/>
            <person name="Yoshikawa H."/>
            <person name="Taylor T.D."/>
            <person name="Sugiyama J."/>
        </authorList>
    </citation>
    <scope>NUCLEOTIDE SEQUENCE [LARGE SCALE GENOMIC DNA]</scope>
    <source>
        <strain evidence="5">CBS 9802 / IAM 14324 / JCM 22182 / KY 12970</strain>
    </source>
</reference>
<evidence type="ECO:0000313" key="4">
    <source>
        <dbReference type="EMBL" id="GAA98442.1"/>
    </source>
</evidence>
<keyword evidence="3" id="KW-0732">Signal</keyword>
<evidence type="ECO:0000256" key="1">
    <source>
        <dbReference type="SAM" id="MobiDB-lite"/>
    </source>
</evidence>
<accession>G7E6I2</accession>
<feature type="region of interest" description="Disordered" evidence="1">
    <location>
        <begin position="95"/>
        <end position="115"/>
    </location>
</feature>
<proteinExistence type="predicted"/>
<reference evidence="4 5" key="1">
    <citation type="journal article" date="2011" name="J. Gen. Appl. Microbiol.">
        <title>Draft genome sequencing of the enigmatic basidiomycete Mixia osmundae.</title>
        <authorList>
            <person name="Nishida H."/>
            <person name="Nagatsuka Y."/>
            <person name="Sugiyama J."/>
        </authorList>
    </citation>
    <scope>NUCLEOTIDE SEQUENCE [LARGE SCALE GENOMIC DNA]</scope>
    <source>
        <strain evidence="5">CBS 9802 / IAM 14324 / JCM 22182 / KY 12970</strain>
    </source>
</reference>
<organism evidence="4 5">
    <name type="scientific">Mixia osmundae (strain CBS 9802 / IAM 14324 / JCM 22182 / KY 12970)</name>
    <dbReference type="NCBI Taxonomy" id="764103"/>
    <lineage>
        <taxon>Eukaryota</taxon>
        <taxon>Fungi</taxon>
        <taxon>Dikarya</taxon>
        <taxon>Basidiomycota</taxon>
        <taxon>Pucciniomycotina</taxon>
        <taxon>Mixiomycetes</taxon>
        <taxon>Mixiales</taxon>
        <taxon>Mixiaceae</taxon>
        <taxon>Mixia</taxon>
    </lineage>
</organism>
<dbReference type="Proteomes" id="UP000009131">
    <property type="component" value="Unassembled WGS sequence"/>
</dbReference>